<dbReference type="EMBL" id="BNAU01000001">
    <property type="protein sequence ID" value="GHE76660.1"/>
    <property type="molecule type" value="Genomic_DNA"/>
</dbReference>
<dbReference type="NCBIfam" id="TIGR03425">
    <property type="entry name" value="urea_degr_2"/>
    <property type="match status" value="1"/>
</dbReference>
<dbReference type="PANTHER" id="PTHR31527">
    <property type="entry name" value="RE64534P"/>
    <property type="match status" value="1"/>
</dbReference>
<dbReference type="InterPro" id="IPR018959">
    <property type="entry name" value="DUF1989"/>
</dbReference>
<dbReference type="RefSeq" id="WP_191242593.1">
    <property type="nucleotide sequence ID" value="NZ_BNAU01000001.1"/>
</dbReference>
<accession>A0ABQ3ID95</accession>
<dbReference type="Proteomes" id="UP000605897">
    <property type="component" value="Unassembled WGS sequence"/>
</dbReference>
<sequence length="233" mass="24931">MSEILVSHEIPGGAAWSVLVRRGRELKLTATGAGANCSTLLFAAHHPVDRLNVPDTLKAQMSARIHAPMVLMSDRGAALCSVTGSSLDWHDALCGHSVDVDRFGPSSYAADRNAWRRSARDGFLSELRKHGRGPADLHACVNFFSKVATAGDTAGTLTFAPGHASAGDWVSLRMEMDVLVILSTAPHPLDPQWNPAAVLAEVRPAPEPGPDDPSWTFRDESARALRAAREVLA</sequence>
<protein>
    <submittedName>
        <fullName evidence="2">Urea carboxylase</fullName>
    </submittedName>
</protein>
<evidence type="ECO:0000259" key="1">
    <source>
        <dbReference type="Pfam" id="PF09347"/>
    </source>
</evidence>
<dbReference type="Pfam" id="PF09347">
    <property type="entry name" value="DUF1989"/>
    <property type="match status" value="1"/>
</dbReference>
<dbReference type="InterPro" id="IPR017792">
    <property type="entry name" value="UAAP1"/>
</dbReference>
<dbReference type="PANTHER" id="PTHR31527:SF0">
    <property type="entry name" value="RE64534P"/>
    <property type="match status" value="1"/>
</dbReference>
<proteinExistence type="predicted"/>
<comment type="caution">
    <text evidence="2">The sequence shown here is derived from an EMBL/GenBank/DDBJ whole genome shotgun (WGS) entry which is preliminary data.</text>
</comment>
<gene>
    <name evidence="2" type="ORF">GCM10017786_02240</name>
</gene>
<evidence type="ECO:0000313" key="2">
    <source>
        <dbReference type="EMBL" id="GHE76660.1"/>
    </source>
</evidence>
<feature type="domain" description="DUF1989" evidence="1">
    <location>
        <begin position="9"/>
        <end position="179"/>
    </location>
</feature>
<evidence type="ECO:0000313" key="3">
    <source>
        <dbReference type="Proteomes" id="UP000605897"/>
    </source>
</evidence>
<organism evidence="2 3">
    <name type="scientific">Amycolatopsis deserti</name>
    <dbReference type="NCBI Taxonomy" id="185696"/>
    <lineage>
        <taxon>Bacteria</taxon>
        <taxon>Bacillati</taxon>
        <taxon>Actinomycetota</taxon>
        <taxon>Actinomycetes</taxon>
        <taxon>Pseudonocardiales</taxon>
        <taxon>Pseudonocardiaceae</taxon>
        <taxon>Amycolatopsis</taxon>
    </lineage>
</organism>
<name>A0ABQ3ID95_9PSEU</name>
<reference evidence="3" key="1">
    <citation type="journal article" date="2019" name="Int. J. Syst. Evol. Microbiol.">
        <title>The Global Catalogue of Microorganisms (GCM) 10K type strain sequencing project: providing services to taxonomists for standard genome sequencing and annotation.</title>
        <authorList>
            <consortium name="The Broad Institute Genomics Platform"/>
            <consortium name="The Broad Institute Genome Sequencing Center for Infectious Disease"/>
            <person name="Wu L."/>
            <person name="Ma J."/>
        </authorList>
    </citation>
    <scope>NUCLEOTIDE SEQUENCE [LARGE SCALE GENOMIC DNA]</scope>
    <source>
        <strain evidence="3">CGMCC 4.7677</strain>
    </source>
</reference>
<keyword evidence="3" id="KW-1185">Reference proteome</keyword>